<keyword evidence="3" id="KW-1185">Reference proteome</keyword>
<name>A0A317SWP4_9PEZI</name>
<gene>
    <name evidence="2" type="ORF">C7212DRAFT_314678</name>
</gene>
<proteinExistence type="predicted"/>
<evidence type="ECO:0000256" key="1">
    <source>
        <dbReference type="SAM" id="MobiDB-lite"/>
    </source>
</evidence>
<feature type="region of interest" description="Disordered" evidence="1">
    <location>
        <begin position="27"/>
        <end position="56"/>
    </location>
</feature>
<evidence type="ECO:0000313" key="2">
    <source>
        <dbReference type="EMBL" id="PWW77581.1"/>
    </source>
</evidence>
<reference evidence="2 3" key="1">
    <citation type="submission" date="2018-03" db="EMBL/GenBank/DDBJ databases">
        <title>Genomes of Pezizomycetes fungi and the evolution of truffles.</title>
        <authorList>
            <person name="Murat C."/>
            <person name="Payen T."/>
            <person name="Noel B."/>
            <person name="Kuo A."/>
            <person name="Martin F.M."/>
        </authorList>
    </citation>
    <scope>NUCLEOTIDE SEQUENCE [LARGE SCALE GENOMIC DNA]</scope>
    <source>
        <strain evidence="2">091103-1</strain>
    </source>
</reference>
<protein>
    <submittedName>
        <fullName evidence="2">Uncharacterized protein</fullName>
    </submittedName>
</protein>
<organism evidence="2 3">
    <name type="scientific">Tuber magnatum</name>
    <name type="common">white Piedmont truffle</name>
    <dbReference type="NCBI Taxonomy" id="42249"/>
    <lineage>
        <taxon>Eukaryota</taxon>
        <taxon>Fungi</taxon>
        <taxon>Dikarya</taxon>
        <taxon>Ascomycota</taxon>
        <taxon>Pezizomycotina</taxon>
        <taxon>Pezizomycetes</taxon>
        <taxon>Pezizales</taxon>
        <taxon>Tuberaceae</taxon>
        <taxon>Tuber</taxon>
    </lineage>
</organism>
<evidence type="ECO:0000313" key="3">
    <source>
        <dbReference type="Proteomes" id="UP000246991"/>
    </source>
</evidence>
<comment type="caution">
    <text evidence="2">The sequence shown here is derived from an EMBL/GenBank/DDBJ whole genome shotgun (WGS) entry which is preliminary data.</text>
</comment>
<sequence length="198" mass="22228">MLRLFTKKQGFCFVSRQIIHRSPRRFIVTGNKNGSPEHKADKNGAPNQQKGNGDDGYLWNRVEKLDDRISDITKEHNDFKVDVSKGLVELKAVIEKGFGEIEKTRSETLLEIEKTRTDIQKTRSETLTEVEKFRAQSRTIQWQVAVLLTGSGLVIAFIVEEYLRANLHLEQTPPSPAADLSGPGPVAKPAIARPPIAR</sequence>
<dbReference type="OrthoDB" id="5423652at2759"/>
<accession>A0A317SWP4</accession>
<feature type="compositionally biased region" description="Low complexity" evidence="1">
    <location>
        <begin position="189"/>
        <end position="198"/>
    </location>
</feature>
<dbReference type="Proteomes" id="UP000246991">
    <property type="component" value="Unassembled WGS sequence"/>
</dbReference>
<dbReference type="EMBL" id="PYWC01000021">
    <property type="protein sequence ID" value="PWW77581.1"/>
    <property type="molecule type" value="Genomic_DNA"/>
</dbReference>
<feature type="region of interest" description="Disordered" evidence="1">
    <location>
        <begin position="174"/>
        <end position="198"/>
    </location>
</feature>
<dbReference type="AlphaFoldDB" id="A0A317SWP4"/>